<dbReference type="SUPFAM" id="SSF55729">
    <property type="entry name" value="Acyl-CoA N-acyltransferases (Nat)"/>
    <property type="match status" value="1"/>
</dbReference>
<evidence type="ECO:0000259" key="2">
    <source>
        <dbReference type="PROSITE" id="PS51186"/>
    </source>
</evidence>
<organism evidence="3 4">
    <name type="scientific">Paenibacillus phoenicis</name>
    <dbReference type="NCBI Taxonomy" id="554117"/>
    <lineage>
        <taxon>Bacteria</taxon>
        <taxon>Bacillati</taxon>
        <taxon>Bacillota</taxon>
        <taxon>Bacilli</taxon>
        <taxon>Bacillales</taxon>
        <taxon>Paenibacillaceae</taxon>
        <taxon>Paenibacillus</taxon>
    </lineage>
</organism>
<feature type="region of interest" description="Disordered" evidence="1">
    <location>
        <begin position="154"/>
        <end position="184"/>
    </location>
</feature>
<dbReference type="InterPro" id="IPR016181">
    <property type="entry name" value="Acyl_CoA_acyltransferase"/>
</dbReference>
<keyword evidence="3" id="KW-0012">Acyltransferase</keyword>
<dbReference type="EC" id="2.3.1.-" evidence="3"/>
<dbReference type="InterPro" id="IPR000182">
    <property type="entry name" value="GNAT_dom"/>
</dbReference>
<keyword evidence="3" id="KW-0808">Transferase</keyword>
<feature type="domain" description="N-acetyltransferase" evidence="2">
    <location>
        <begin position="1"/>
        <end position="152"/>
    </location>
</feature>
<proteinExistence type="predicted"/>
<name>A0ABU5PG39_9BACL</name>
<evidence type="ECO:0000256" key="1">
    <source>
        <dbReference type="SAM" id="MobiDB-lite"/>
    </source>
</evidence>
<protein>
    <submittedName>
        <fullName evidence="3">GNAT family N-acetyltransferase</fullName>
        <ecNumber evidence="3">2.3.1.-</ecNumber>
    </submittedName>
</protein>
<accession>A0ABU5PG39</accession>
<comment type="caution">
    <text evidence="3">The sequence shown here is derived from an EMBL/GenBank/DDBJ whole genome shotgun (WGS) entry which is preliminary data.</text>
</comment>
<dbReference type="EMBL" id="JAYERP010000001">
    <property type="protein sequence ID" value="MEA3568866.1"/>
    <property type="molecule type" value="Genomic_DNA"/>
</dbReference>
<dbReference type="PROSITE" id="PS51186">
    <property type="entry name" value="GNAT"/>
    <property type="match status" value="1"/>
</dbReference>
<keyword evidence="4" id="KW-1185">Reference proteome</keyword>
<dbReference type="GO" id="GO:0016746">
    <property type="term" value="F:acyltransferase activity"/>
    <property type="evidence" value="ECO:0007669"/>
    <property type="project" value="UniProtKB-KW"/>
</dbReference>
<reference evidence="3 4" key="1">
    <citation type="submission" date="2023-12" db="EMBL/GenBank/DDBJ databases">
        <title>Whole genome sequencing of Paenibacillus phoenicis isolated from the Phoenix Mars Lander spacecraft assembly facility.</title>
        <authorList>
            <person name="Garcia A."/>
            <person name="Venkateswaran K."/>
        </authorList>
    </citation>
    <scope>NUCLEOTIDE SEQUENCE [LARGE SCALE GENOMIC DNA]</scope>
    <source>
        <strain evidence="3 4">3PO2SA</strain>
    </source>
</reference>
<evidence type="ECO:0000313" key="4">
    <source>
        <dbReference type="Proteomes" id="UP001292216"/>
    </source>
</evidence>
<sequence length="184" mass="20233">MEIRAVFVDDETPWEPQHSEILAFIRKYNSGRVPPTVLRNLLRLTPSDLKRPGCSLLVARIRAEDGERLAGASCVMDYGRKLCVVVVHPLYRGRGIGAGLLQAQLTRLGQLSFRVALSQIQSLRMCFRAGIYASGLTRDPNGKPLLLLETRPVSPTPATSVSHTSKEGDIIVTTRPGHPDLVPQ</sequence>
<gene>
    <name evidence="3" type="ORF">U9M73_02490</name>
</gene>
<evidence type="ECO:0000313" key="3">
    <source>
        <dbReference type="EMBL" id="MEA3568866.1"/>
    </source>
</evidence>
<dbReference type="Proteomes" id="UP001292216">
    <property type="component" value="Unassembled WGS sequence"/>
</dbReference>
<dbReference type="Pfam" id="PF00583">
    <property type="entry name" value="Acetyltransf_1"/>
    <property type="match status" value="1"/>
</dbReference>
<dbReference type="Gene3D" id="3.40.630.30">
    <property type="match status" value="1"/>
</dbReference>
<dbReference type="RefSeq" id="WP_323079048.1">
    <property type="nucleotide sequence ID" value="NZ_CBCSKM010000016.1"/>
</dbReference>
<dbReference type="CDD" id="cd04301">
    <property type="entry name" value="NAT_SF"/>
    <property type="match status" value="1"/>
</dbReference>